<feature type="domain" description="Aminotransferase class I/classII large" evidence="5">
    <location>
        <begin position="31"/>
        <end position="381"/>
    </location>
</feature>
<dbReference type="Proteomes" id="UP001597221">
    <property type="component" value="Unassembled WGS sequence"/>
</dbReference>
<dbReference type="Gene3D" id="3.90.1150.10">
    <property type="entry name" value="Aspartate Aminotransferase, domain 1"/>
    <property type="match status" value="1"/>
</dbReference>
<dbReference type="InterPro" id="IPR015421">
    <property type="entry name" value="PyrdxlP-dep_Trfase_major"/>
</dbReference>
<evidence type="ECO:0000313" key="6">
    <source>
        <dbReference type="EMBL" id="MFD1606965.1"/>
    </source>
</evidence>
<comment type="caution">
    <text evidence="6">The sequence shown here is derived from an EMBL/GenBank/DDBJ whole genome shotgun (WGS) entry which is preliminary data.</text>
</comment>
<protein>
    <recommendedName>
        <fullName evidence="4">Aminotransferase</fullName>
        <ecNumber evidence="4">2.6.1.-</ecNumber>
    </recommendedName>
</protein>
<dbReference type="InterPro" id="IPR050881">
    <property type="entry name" value="LL-DAP_aminotransferase"/>
</dbReference>
<dbReference type="CDD" id="cd00609">
    <property type="entry name" value="AAT_like"/>
    <property type="match status" value="1"/>
</dbReference>
<dbReference type="InterPro" id="IPR004838">
    <property type="entry name" value="NHTrfase_class1_PyrdxlP-BS"/>
</dbReference>
<proteinExistence type="inferred from homology"/>
<name>A0ABW4HQL1_9BACI</name>
<sequence>MYISDIVSNMPEYVFSEFQKKKKDLEEKGIDVIDLGIGAPDLPTPDFVYDTLVEAAKEPANHRYSNYNGTLEFREAVADFYEKHYGVELDPETEVLTLVGSKEGLVHLIQALINQGDKVLLPNPGYPVYKMGVHLAGGESVELPLVQENGYVPNYDQLSDEDLEDAKLLFLNYPSNPTAATVELDTFHEAVKFARDKKIIAVNDSAYNLVTFDDYKAPSILQVHGAKDVAIELGSLSKSFNMTGWRIGFMVGNKDVIKAVATLKSNIDTSQFIPIQKAAAVALRSDFQSVRTNNQVFQNRMEKLYHALNEIGLKCEKPRGTIFIWAQVPEGFTSSSYSNLLLEEAGIIVTPGTAFGSNGEGYVRMSLSVTESRLDEVIQRLKRLGKLSAK</sequence>
<evidence type="ECO:0000259" key="5">
    <source>
        <dbReference type="Pfam" id="PF00155"/>
    </source>
</evidence>
<evidence type="ECO:0000313" key="7">
    <source>
        <dbReference type="Proteomes" id="UP001597221"/>
    </source>
</evidence>
<accession>A0ABW4HQL1</accession>
<dbReference type="SUPFAM" id="SSF53383">
    <property type="entry name" value="PLP-dependent transferases"/>
    <property type="match status" value="1"/>
</dbReference>
<dbReference type="Pfam" id="PF00155">
    <property type="entry name" value="Aminotran_1_2"/>
    <property type="match status" value="1"/>
</dbReference>
<dbReference type="EMBL" id="JBHUDE010000017">
    <property type="protein sequence ID" value="MFD1606965.1"/>
    <property type="molecule type" value="Genomic_DNA"/>
</dbReference>
<dbReference type="GO" id="GO:0010285">
    <property type="term" value="F:L,L-diaminopimelate aminotransferase activity"/>
    <property type="evidence" value="ECO:0007669"/>
    <property type="project" value="UniProtKB-EC"/>
</dbReference>
<dbReference type="PANTHER" id="PTHR42832:SF3">
    <property type="entry name" value="L-GLUTAMINE--4-(METHYLSULFANYL)-2-OXOBUTANOATE AMINOTRANSFERASE"/>
    <property type="match status" value="1"/>
</dbReference>
<dbReference type="EC" id="2.6.1.-" evidence="4"/>
<dbReference type="PROSITE" id="PS00105">
    <property type="entry name" value="AA_TRANSFER_CLASS_1"/>
    <property type="match status" value="1"/>
</dbReference>
<gene>
    <name evidence="6" type="ORF">ACFSBH_04790</name>
</gene>
<dbReference type="InterPro" id="IPR015422">
    <property type="entry name" value="PyrdxlP-dep_Trfase_small"/>
</dbReference>
<reference evidence="7" key="1">
    <citation type="journal article" date="2019" name="Int. J. Syst. Evol. Microbiol.">
        <title>The Global Catalogue of Microorganisms (GCM) 10K type strain sequencing project: providing services to taxonomists for standard genome sequencing and annotation.</title>
        <authorList>
            <consortium name="The Broad Institute Genomics Platform"/>
            <consortium name="The Broad Institute Genome Sequencing Center for Infectious Disease"/>
            <person name="Wu L."/>
            <person name="Ma J."/>
        </authorList>
    </citation>
    <scope>NUCLEOTIDE SEQUENCE [LARGE SCALE GENOMIC DNA]</scope>
    <source>
        <strain evidence="7">CGMCC 1.12376</strain>
    </source>
</reference>
<dbReference type="RefSeq" id="WP_379596316.1">
    <property type="nucleotide sequence ID" value="NZ_JBHUDE010000017.1"/>
</dbReference>
<keyword evidence="7" id="KW-1185">Reference proteome</keyword>
<keyword evidence="3 4" id="KW-0808">Transferase</keyword>
<dbReference type="InterPro" id="IPR004839">
    <property type="entry name" value="Aminotransferase_I/II_large"/>
</dbReference>
<evidence type="ECO:0000256" key="2">
    <source>
        <dbReference type="ARBA" id="ARBA00022576"/>
    </source>
</evidence>
<dbReference type="InterPro" id="IPR015424">
    <property type="entry name" value="PyrdxlP-dep_Trfase"/>
</dbReference>
<dbReference type="NCBIfam" id="NF006756">
    <property type="entry name" value="PRK09276.1"/>
    <property type="match status" value="1"/>
</dbReference>
<comment type="similarity">
    <text evidence="4">Belongs to the class-I pyridoxal-phosphate-dependent aminotransferase family.</text>
</comment>
<organism evidence="6 7">
    <name type="scientific">Oceanobacillus luteolus</name>
    <dbReference type="NCBI Taxonomy" id="1274358"/>
    <lineage>
        <taxon>Bacteria</taxon>
        <taxon>Bacillati</taxon>
        <taxon>Bacillota</taxon>
        <taxon>Bacilli</taxon>
        <taxon>Bacillales</taxon>
        <taxon>Bacillaceae</taxon>
        <taxon>Oceanobacillus</taxon>
    </lineage>
</organism>
<evidence type="ECO:0000256" key="3">
    <source>
        <dbReference type="ARBA" id="ARBA00022679"/>
    </source>
</evidence>
<evidence type="ECO:0000256" key="1">
    <source>
        <dbReference type="ARBA" id="ARBA00001933"/>
    </source>
</evidence>
<dbReference type="Gene3D" id="3.40.640.10">
    <property type="entry name" value="Type I PLP-dependent aspartate aminotransferase-like (Major domain)"/>
    <property type="match status" value="1"/>
</dbReference>
<comment type="cofactor">
    <cofactor evidence="1 4">
        <name>pyridoxal 5'-phosphate</name>
        <dbReference type="ChEBI" id="CHEBI:597326"/>
    </cofactor>
</comment>
<evidence type="ECO:0000256" key="4">
    <source>
        <dbReference type="RuleBase" id="RU000481"/>
    </source>
</evidence>
<dbReference type="PANTHER" id="PTHR42832">
    <property type="entry name" value="AMINO ACID AMINOTRANSFERASE"/>
    <property type="match status" value="1"/>
</dbReference>
<keyword evidence="2 4" id="KW-0032">Aminotransferase</keyword>